<name>A0A5N6JTU3_MONLA</name>
<feature type="region of interest" description="Disordered" evidence="1">
    <location>
        <begin position="1"/>
        <end position="20"/>
    </location>
</feature>
<organism evidence="2 3">
    <name type="scientific">Monilinia laxa</name>
    <name type="common">Brown rot fungus</name>
    <name type="synonym">Sclerotinia laxa</name>
    <dbReference type="NCBI Taxonomy" id="61186"/>
    <lineage>
        <taxon>Eukaryota</taxon>
        <taxon>Fungi</taxon>
        <taxon>Dikarya</taxon>
        <taxon>Ascomycota</taxon>
        <taxon>Pezizomycotina</taxon>
        <taxon>Leotiomycetes</taxon>
        <taxon>Helotiales</taxon>
        <taxon>Sclerotiniaceae</taxon>
        <taxon>Monilinia</taxon>
    </lineage>
</organism>
<gene>
    <name evidence="2" type="ORF">EYC80_008204</name>
</gene>
<evidence type="ECO:0000313" key="3">
    <source>
        <dbReference type="Proteomes" id="UP000326757"/>
    </source>
</evidence>
<proteinExistence type="predicted"/>
<dbReference type="AlphaFoldDB" id="A0A5N6JTU3"/>
<keyword evidence="3" id="KW-1185">Reference proteome</keyword>
<protein>
    <submittedName>
        <fullName evidence="2">Uncharacterized protein</fullName>
    </submittedName>
</protein>
<reference evidence="2 3" key="1">
    <citation type="submission" date="2019-06" db="EMBL/GenBank/DDBJ databases">
        <title>Genome Sequence of the Brown Rot Fungal Pathogen Monilinia laxa.</title>
        <authorList>
            <person name="De Miccolis Angelini R.M."/>
            <person name="Landi L."/>
            <person name="Abate D."/>
            <person name="Pollastro S."/>
            <person name="Romanazzi G."/>
            <person name="Faretra F."/>
        </authorList>
    </citation>
    <scope>NUCLEOTIDE SEQUENCE [LARGE SCALE GENOMIC DNA]</scope>
    <source>
        <strain evidence="2 3">Mlax316</strain>
    </source>
</reference>
<dbReference type="EMBL" id="VIGI01000013">
    <property type="protein sequence ID" value="KAB8292493.1"/>
    <property type="molecule type" value="Genomic_DNA"/>
</dbReference>
<evidence type="ECO:0000313" key="2">
    <source>
        <dbReference type="EMBL" id="KAB8292493.1"/>
    </source>
</evidence>
<sequence>MEISSVANDDSVEDYDDSGTVSIGYPGGGATLFTSGQSKKNAVTPGTDSATEKSFKTREYGSIVDGTQVTFSGVDFFFGDVMNRVAGHIECWEADDS</sequence>
<comment type="caution">
    <text evidence="2">The sequence shown here is derived from an EMBL/GenBank/DDBJ whole genome shotgun (WGS) entry which is preliminary data.</text>
</comment>
<accession>A0A5N6JTU3</accession>
<evidence type="ECO:0000256" key="1">
    <source>
        <dbReference type="SAM" id="MobiDB-lite"/>
    </source>
</evidence>
<dbReference type="OrthoDB" id="3544586at2759"/>
<dbReference type="Proteomes" id="UP000326757">
    <property type="component" value="Unassembled WGS sequence"/>
</dbReference>